<keyword evidence="14 19" id="KW-0472">Membrane</keyword>
<feature type="transmembrane region" description="Helical" evidence="19">
    <location>
        <begin position="310"/>
        <end position="334"/>
    </location>
</feature>
<comment type="cofactor">
    <cofactor evidence="1">
        <name>Mg(2+)</name>
        <dbReference type="ChEBI" id="CHEBI:18420"/>
    </cofactor>
</comment>
<evidence type="ECO:0000256" key="18">
    <source>
        <dbReference type="ARBA" id="ARBA00045078"/>
    </source>
</evidence>
<evidence type="ECO:0000256" key="9">
    <source>
        <dbReference type="ARBA" id="ARBA00022692"/>
    </source>
</evidence>
<evidence type="ECO:0000256" key="12">
    <source>
        <dbReference type="ARBA" id="ARBA00022842"/>
    </source>
</evidence>
<comment type="catalytic activity">
    <reaction evidence="18">
        <text>a di-trans,poly-cis-dolichyl phosphate + UDP-N-acetyl-alpha-D-glucosamine = an N-acetyl-alpha-D-glucosaminyl-diphospho-di-trans,poly-cis-dolichol + UMP</text>
        <dbReference type="Rhea" id="RHEA:13289"/>
        <dbReference type="Rhea" id="RHEA-COMP:19498"/>
        <dbReference type="Rhea" id="RHEA-COMP:19507"/>
        <dbReference type="ChEBI" id="CHEBI:57683"/>
        <dbReference type="ChEBI" id="CHEBI:57705"/>
        <dbReference type="ChEBI" id="CHEBI:57865"/>
        <dbReference type="ChEBI" id="CHEBI:58427"/>
        <dbReference type="EC" id="2.7.8.15"/>
    </reaction>
    <physiologicalReaction direction="left-to-right" evidence="18">
        <dbReference type="Rhea" id="RHEA:13290"/>
    </physiologicalReaction>
</comment>
<dbReference type="GO" id="GO:0006488">
    <property type="term" value="P:dolichol-linked oligosaccharide biosynthetic process"/>
    <property type="evidence" value="ECO:0007669"/>
    <property type="project" value="InterPro"/>
</dbReference>
<dbReference type="PANTHER" id="PTHR10571">
    <property type="entry name" value="UDP-N-ACETYLGLUCOSAMINE--DOLICHYL-PHOSPHATE N-ACETYLGLUCOSAMINEPHOSPHOTRANSFERASE"/>
    <property type="match status" value="1"/>
</dbReference>
<evidence type="ECO:0000256" key="17">
    <source>
        <dbReference type="ARBA" id="ARBA00044717"/>
    </source>
</evidence>
<feature type="transmembrane region" description="Helical" evidence="19">
    <location>
        <begin position="39"/>
        <end position="65"/>
    </location>
</feature>
<dbReference type="AlphaFoldDB" id="A0A9W5YYT2"/>
<keyword evidence="8" id="KW-0808">Transferase</keyword>
<feature type="transmembrane region" description="Helical" evidence="19">
    <location>
        <begin position="215"/>
        <end position="235"/>
    </location>
</feature>
<evidence type="ECO:0000256" key="11">
    <source>
        <dbReference type="ARBA" id="ARBA00022824"/>
    </source>
</evidence>
<comment type="pathway">
    <text evidence="3">Protein modification; protein glycosylation.</text>
</comment>
<dbReference type="InterPro" id="IPR000715">
    <property type="entry name" value="Glycosyl_transferase_4"/>
</dbReference>
<evidence type="ECO:0000256" key="15">
    <source>
        <dbReference type="ARBA" id="ARBA00029567"/>
    </source>
</evidence>
<name>A0A9W5YYT2_9EURO</name>
<evidence type="ECO:0000313" key="21">
    <source>
        <dbReference type="Proteomes" id="UP001143548"/>
    </source>
</evidence>
<dbReference type="EMBL" id="BROQ01000153">
    <property type="protein sequence ID" value="GKZ26605.1"/>
    <property type="molecule type" value="Genomic_DNA"/>
</dbReference>
<evidence type="ECO:0000256" key="1">
    <source>
        <dbReference type="ARBA" id="ARBA00001946"/>
    </source>
</evidence>
<comment type="similarity">
    <text evidence="4">Belongs to the glycosyltransferase 4 family.</text>
</comment>
<evidence type="ECO:0000256" key="16">
    <source>
        <dbReference type="ARBA" id="ARBA00033238"/>
    </source>
</evidence>
<feature type="transmembrane region" description="Helical" evidence="19">
    <location>
        <begin position="247"/>
        <end position="265"/>
    </location>
</feature>
<evidence type="ECO:0000256" key="14">
    <source>
        <dbReference type="ARBA" id="ARBA00023136"/>
    </source>
</evidence>
<proteinExistence type="inferred from homology"/>
<organism evidence="20 21">
    <name type="scientific">Aspergillus brasiliensis</name>
    <dbReference type="NCBI Taxonomy" id="319629"/>
    <lineage>
        <taxon>Eukaryota</taxon>
        <taxon>Fungi</taxon>
        <taxon>Dikarya</taxon>
        <taxon>Ascomycota</taxon>
        <taxon>Pezizomycotina</taxon>
        <taxon>Eurotiomycetes</taxon>
        <taxon>Eurotiomycetidae</taxon>
        <taxon>Eurotiales</taxon>
        <taxon>Aspergillaceae</taxon>
        <taxon>Aspergillus</taxon>
        <taxon>Aspergillus subgen. Circumdati</taxon>
    </lineage>
</organism>
<evidence type="ECO:0000256" key="3">
    <source>
        <dbReference type="ARBA" id="ARBA00004922"/>
    </source>
</evidence>
<accession>A0A9W5YYT2</accession>
<feature type="transmembrane region" description="Helical" evidence="19">
    <location>
        <begin position="86"/>
        <end position="107"/>
    </location>
</feature>
<dbReference type="GO" id="GO:0016757">
    <property type="term" value="F:glycosyltransferase activity"/>
    <property type="evidence" value="ECO:0007669"/>
    <property type="project" value="UniProtKB-KW"/>
</dbReference>
<comment type="subcellular location">
    <subcellularLocation>
        <location evidence="2">Endoplasmic reticulum membrane</location>
        <topology evidence="2">Multi-pass membrane protein</topology>
    </subcellularLocation>
</comment>
<dbReference type="EC" id="2.7.8.15" evidence="5"/>
<dbReference type="CDD" id="cd06855">
    <property type="entry name" value="GT_GPT_euk"/>
    <property type="match status" value="1"/>
</dbReference>
<comment type="function">
    <text evidence="17">UDP-N-acetylglucosamine--dolichyl-phosphate N-acetylglucosaminephosphotransferase that operates in the biosynthetic pathway of dolichol-linked oligosaccharides, the glycan precursors employed in protein asparagine (N)-glycosylation. The assembly of dolichol-linked oligosaccharides begins on the cytosolic side of the endoplasmic reticulum membrane and finishes in its lumen. The sequential addition of sugars to dolichol pyrophosphate produces dolichol-linked oligosaccharides containing fourteen sugars, including two GlcNAcs, nine mannoses and three glucoses. Once assembled, the oligosaccharide is transferred from the lipid to nascent proteins by oligosaccharyltransferases. Catalyzes the initial step of dolichol-linked oligosaccharide biosynthesis, transfering GlcNAc-1-P from cytosolic UDP-GlcNAc onto the carrier lipid dolichyl phosphate (P-dolichol), yielding GlcNAc-P-P-dolichol embedded in the cytoplasmic leaflet of the endoplasmic reticulum membrane.</text>
</comment>
<dbReference type="Pfam" id="PF00953">
    <property type="entry name" value="Glycos_transf_4"/>
    <property type="match status" value="1"/>
</dbReference>
<feature type="transmembrane region" description="Helical" evidence="19">
    <location>
        <begin position="277"/>
        <end position="298"/>
    </location>
</feature>
<comment type="caution">
    <text evidence="20">The sequence shown here is derived from an EMBL/GenBank/DDBJ whole genome shotgun (WGS) entry which is preliminary data.</text>
</comment>
<dbReference type="InterPro" id="IPR033895">
    <property type="entry name" value="GPT"/>
</dbReference>
<evidence type="ECO:0000256" key="2">
    <source>
        <dbReference type="ARBA" id="ARBA00004477"/>
    </source>
</evidence>
<keyword evidence="12" id="KW-0460">Magnesium</keyword>
<keyword evidence="7" id="KW-0328">Glycosyltransferase</keyword>
<feature type="transmembrane region" description="Helical" evidence="19">
    <location>
        <begin position="174"/>
        <end position="195"/>
    </location>
</feature>
<evidence type="ECO:0000256" key="5">
    <source>
        <dbReference type="ARBA" id="ARBA00013225"/>
    </source>
</evidence>
<dbReference type="GO" id="GO:0003975">
    <property type="term" value="F:UDP-N-acetylglucosamine-dolichyl-phosphate N-acetylglucosaminephosphotransferase activity"/>
    <property type="evidence" value="ECO:0007669"/>
    <property type="project" value="UniProtKB-EC"/>
</dbReference>
<evidence type="ECO:0000256" key="8">
    <source>
        <dbReference type="ARBA" id="ARBA00022679"/>
    </source>
</evidence>
<evidence type="ECO:0000256" key="6">
    <source>
        <dbReference type="ARBA" id="ARBA00017659"/>
    </source>
</evidence>
<sequence>MAAAHPSSLSRQETWRLFVLVGACVGILLNTFQGDGAPLVASLAFSGVAFAVTFSMIRWLVPVFLKAGLKGRDMAKPRRPEIPETMGAVCAIVYLLALIFFIPFAFYKDIVAATSGGGNRDVVIEVEHVETGRMLHRFPHGKLASYLSGLLSLQCIVILGIGDDLLDIRWRHKVLIPAFGAIPMLIVYFVDFGVTQVVVPVPLQPYLGSTIDLGWLYYAYMAAVAIFCPNSINMLAGINGVEVAQSLVIAILLIVNDVLYLAPITPYPHPATDSHLFSLYFLLPFVGVSVALLCHNWYPSKVFVGDTYCYFAGMVFAVVGILGHFSKTLLLLFIPQIFNFLYSTPQLFKLIPCPRHRLPKFNSVTGLLDASVTEWTVPPSPLVAIALDLLHALRLVRITKNEQGQIVESTNLTILNLWLVWAGPMKENQLAWSMVAVQTFCGLAGLFVRHRLALLVFREDNLTFGSSV</sequence>
<protein>
    <recommendedName>
        <fullName evidence="6">UDP-N-acetylglucosamine--dolichyl-phosphate N-acetylglucosaminephosphotransferase</fullName>
        <ecNumber evidence="5">2.7.8.15</ecNumber>
    </recommendedName>
    <alternativeName>
        <fullName evidence="15">GlcNAc-1-P transferase</fullName>
    </alternativeName>
    <alternativeName>
        <fullName evidence="16">N-acetylglucosamine-1-phosphate transferase</fullName>
    </alternativeName>
</protein>
<evidence type="ECO:0000256" key="7">
    <source>
        <dbReference type="ARBA" id="ARBA00022676"/>
    </source>
</evidence>
<dbReference type="Proteomes" id="UP001143548">
    <property type="component" value="Unassembled WGS sequence"/>
</dbReference>
<evidence type="ECO:0000256" key="4">
    <source>
        <dbReference type="ARBA" id="ARBA00009317"/>
    </source>
</evidence>
<keyword evidence="13 19" id="KW-1133">Transmembrane helix</keyword>
<dbReference type="PANTHER" id="PTHR10571:SF0">
    <property type="entry name" value="UDP-N-ACETYLGLUCOSAMINE--DOLICHYL-PHOSPHATE N-ACETYLGLUCOSAMINEPHOSPHOTRANSFERASE"/>
    <property type="match status" value="1"/>
</dbReference>
<evidence type="ECO:0000256" key="10">
    <source>
        <dbReference type="ARBA" id="ARBA00022723"/>
    </source>
</evidence>
<dbReference type="GO" id="GO:0005789">
    <property type="term" value="C:endoplasmic reticulum membrane"/>
    <property type="evidence" value="ECO:0007669"/>
    <property type="project" value="UniProtKB-SubCell"/>
</dbReference>
<evidence type="ECO:0000313" key="20">
    <source>
        <dbReference type="EMBL" id="GKZ26605.1"/>
    </source>
</evidence>
<keyword evidence="11" id="KW-0256">Endoplasmic reticulum</keyword>
<evidence type="ECO:0000256" key="13">
    <source>
        <dbReference type="ARBA" id="ARBA00022989"/>
    </source>
</evidence>
<evidence type="ECO:0000256" key="19">
    <source>
        <dbReference type="SAM" id="Phobius"/>
    </source>
</evidence>
<reference evidence="20" key="1">
    <citation type="submission" date="2022-07" db="EMBL/GenBank/DDBJ databases">
        <title>Taxonomy of Aspergillus series Nigri: significant species reduction supported by multi-species coalescent approaches.</title>
        <authorList>
            <person name="Bian C."/>
            <person name="Kusuya Y."/>
            <person name="Sklenar F."/>
            <person name="D'hooge E."/>
            <person name="Yaguchi T."/>
            <person name="Takahashi H."/>
            <person name="Hubka V."/>
        </authorList>
    </citation>
    <scope>NUCLEOTIDE SEQUENCE</scope>
    <source>
        <strain evidence="20">CBS 733.88</strain>
    </source>
</reference>
<feature type="transmembrane region" description="Helical" evidence="19">
    <location>
        <begin position="15"/>
        <end position="33"/>
    </location>
</feature>
<keyword evidence="10" id="KW-0479">Metal-binding</keyword>
<gene>
    <name evidence="20" type="ORF">AbraCBS73388_002853</name>
</gene>
<keyword evidence="9 19" id="KW-0812">Transmembrane</keyword>
<dbReference type="GO" id="GO:0046872">
    <property type="term" value="F:metal ion binding"/>
    <property type="evidence" value="ECO:0007669"/>
    <property type="project" value="UniProtKB-KW"/>
</dbReference>